<organism evidence="1 2">
    <name type="scientific">Parendozoicomonas haliclonae</name>
    <dbReference type="NCBI Taxonomy" id="1960125"/>
    <lineage>
        <taxon>Bacteria</taxon>
        <taxon>Pseudomonadati</taxon>
        <taxon>Pseudomonadota</taxon>
        <taxon>Gammaproteobacteria</taxon>
        <taxon>Oceanospirillales</taxon>
        <taxon>Endozoicomonadaceae</taxon>
        <taxon>Parendozoicomonas</taxon>
    </lineage>
</organism>
<name>A0A1X7AS98_9GAMM</name>
<dbReference type="SUPFAM" id="SSF53098">
    <property type="entry name" value="Ribonuclease H-like"/>
    <property type="match status" value="1"/>
</dbReference>
<dbReference type="EC" id="3.1.13.-" evidence="1"/>
<accession>A0A1X7AS98</accession>
<dbReference type="OrthoDB" id="6687915at2"/>
<dbReference type="Proteomes" id="UP000196573">
    <property type="component" value="Unassembled WGS sequence"/>
</dbReference>
<protein>
    <submittedName>
        <fullName evidence="1">3'-5' exoribonuclease</fullName>
        <ecNumber evidence="1">3.1.13.-</ecNumber>
    </submittedName>
</protein>
<sequence>MNIFIDTEFTCLPGDNSSSEMISIGIYCENGCEYYACLSDFDQSSLSPFVRDNIIPLLPDRAVRKPKEVISQEITKLLSEHEITSVWATFPTIDQLENLYSEKENIREIHQKYADWDFQLLLKVLNKIPENFPTQCKDITPYYLSLDPSKMPKNESSHDALQDAIWNYKVWRRARASSAPLPT</sequence>
<dbReference type="InterPro" id="IPR012337">
    <property type="entry name" value="RNaseH-like_sf"/>
</dbReference>
<dbReference type="EMBL" id="FWPT01000021">
    <property type="protein sequence ID" value="SMA50950.1"/>
    <property type="molecule type" value="Genomic_DNA"/>
</dbReference>
<evidence type="ECO:0000313" key="2">
    <source>
        <dbReference type="Proteomes" id="UP000196573"/>
    </source>
</evidence>
<reference evidence="1 2" key="1">
    <citation type="submission" date="2017-03" db="EMBL/GenBank/DDBJ databases">
        <authorList>
            <person name="Afonso C.L."/>
            <person name="Miller P.J."/>
            <person name="Scott M.A."/>
            <person name="Spackman E."/>
            <person name="Goraichik I."/>
            <person name="Dimitrov K.M."/>
            <person name="Suarez D.L."/>
            <person name="Swayne D.E."/>
        </authorList>
    </citation>
    <scope>NUCLEOTIDE SEQUENCE [LARGE SCALE GENOMIC DNA]</scope>
    <source>
        <strain evidence="1">SB41UT1</strain>
    </source>
</reference>
<evidence type="ECO:0000313" key="1">
    <source>
        <dbReference type="EMBL" id="SMA50950.1"/>
    </source>
</evidence>
<keyword evidence="1" id="KW-0378">Hydrolase</keyword>
<dbReference type="GO" id="GO:0016787">
    <property type="term" value="F:hydrolase activity"/>
    <property type="evidence" value="ECO:0007669"/>
    <property type="project" value="UniProtKB-KW"/>
</dbReference>
<dbReference type="RefSeq" id="WP_087113391.1">
    <property type="nucleotide sequence ID" value="NZ_CBCSCN010000022.1"/>
</dbReference>
<keyword evidence="2" id="KW-1185">Reference proteome</keyword>
<dbReference type="InterPro" id="IPR036397">
    <property type="entry name" value="RNaseH_sf"/>
</dbReference>
<dbReference type="Gene3D" id="3.30.420.10">
    <property type="entry name" value="Ribonuclease H-like superfamily/Ribonuclease H"/>
    <property type="match status" value="1"/>
</dbReference>
<dbReference type="GO" id="GO:0003676">
    <property type="term" value="F:nucleic acid binding"/>
    <property type="evidence" value="ECO:0007669"/>
    <property type="project" value="InterPro"/>
</dbReference>
<dbReference type="AlphaFoldDB" id="A0A1X7AS98"/>
<gene>
    <name evidence="1" type="ORF">EHSB41UT_04768</name>
</gene>
<proteinExistence type="predicted"/>